<dbReference type="InterPro" id="IPR052587">
    <property type="entry name" value="TELO2-interacting_protein_1"/>
</dbReference>
<accession>A0A8J4CXS0</accession>
<dbReference type="Proteomes" id="UP000722791">
    <property type="component" value="Unassembled WGS sequence"/>
</dbReference>
<proteinExistence type="predicted"/>
<dbReference type="InterPro" id="IPR049362">
    <property type="entry name" value="TTI1_rpt"/>
</dbReference>
<dbReference type="InterPro" id="IPR057566">
    <property type="entry name" value="TPR_TTI1_N"/>
</dbReference>
<organism evidence="3 5">
    <name type="scientific">Volvox reticuliferus</name>
    <dbReference type="NCBI Taxonomy" id="1737510"/>
    <lineage>
        <taxon>Eukaryota</taxon>
        <taxon>Viridiplantae</taxon>
        <taxon>Chlorophyta</taxon>
        <taxon>core chlorophytes</taxon>
        <taxon>Chlorophyceae</taxon>
        <taxon>CS clade</taxon>
        <taxon>Chlamydomonadales</taxon>
        <taxon>Volvocaceae</taxon>
        <taxon>Volvox</taxon>
    </lineage>
</organism>
<feature type="region of interest" description="Disordered" evidence="1">
    <location>
        <begin position="637"/>
        <end position="663"/>
    </location>
</feature>
<protein>
    <recommendedName>
        <fullName evidence="2">TTI1 N-terminal TPR domain-containing protein</fullName>
    </recommendedName>
</protein>
<dbReference type="Pfam" id="PF21547">
    <property type="entry name" value="TTI1"/>
    <property type="match status" value="1"/>
</dbReference>
<feature type="compositionally biased region" description="Gly residues" evidence="1">
    <location>
        <begin position="580"/>
        <end position="598"/>
    </location>
</feature>
<feature type="region of interest" description="Disordered" evidence="1">
    <location>
        <begin position="1249"/>
        <end position="1272"/>
    </location>
</feature>
<keyword evidence="5" id="KW-1185">Reference proteome</keyword>
<dbReference type="Proteomes" id="UP000747110">
    <property type="component" value="Unassembled WGS sequence"/>
</dbReference>
<evidence type="ECO:0000313" key="4">
    <source>
        <dbReference type="EMBL" id="GIM05078.1"/>
    </source>
</evidence>
<dbReference type="EMBL" id="BNCP01000062">
    <property type="protein sequence ID" value="GIL91113.1"/>
    <property type="molecule type" value="Genomic_DNA"/>
</dbReference>
<evidence type="ECO:0000313" key="3">
    <source>
        <dbReference type="EMBL" id="GIL91113.1"/>
    </source>
</evidence>
<dbReference type="OrthoDB" id="542302at2759"/>
<evidence type="ECO:0000259" key="2">
    <source>
        <dbReference type="Pfam" id="PF24173"/>
    </source>
</evidence>
<feature type="domain" description="TTI1 N-terminal TPR" evidence="2">
    <location>
        <begin position="257"/>
        <end position="527"/>
    </location>
</feature>
<evidence type="ECO:0000313" key="5">
    <source>
        <dbReference type="Proteomes" id="UP000747110"/>
    </source>
</evidence>
<dbReference type="PANTHER" id="PTHR18460:SF3">
    <property type="entry name" value="TELO2-INTERACTING PROTEIN 1 HOMOLOG"/>
    <property type="match status" value="1"/>
</dbReference>
<feature type="region of interest" description="Disordered" evidence="1">
    <location>
        <begin position="565"/>
        <end position="604"/>
    </location>
</feature>
<dbReference type="PANTHER" id="PTHR18460">
    <property type="entry name" value="TEL2 INTERACTING PROTEIN 1 TTI1 FAMILY MEMBER"/>
    <property type="match status" value="1"/>
</dbReference>
<dbReference type="InterPro" id="IPR011989">
    <property type="entry name" value="ARM-like"/>
</dbReference>
<reference evidence="3" key="1">
    <citation type="journal article" date="2021" name="Proc. Natl. Acad. Sci. U.S.A.">
        <title>Three genomes in the algal genus Volvox reveal the fate of a haploid sex-determining region after a transition to homothallism.</title>
        <authorList>
            <person name="Yamamoto K."/>
            <person name="Hamaji T."/>
            <person name="Kawai-Toyooka H."/>
            <person name="Matsuzaki R."/>
            <person name="Takahashi F."/>
            <person name="Nishimura Y."/>
            <person name="Kawachi M."/>
            <person name="Noguchi H."/>
            <person name="Minakuchi Y."/>
            <person name="Umen J.G."/>
            <person name="Toyoda A."/>
            <person name="Nozaki H."/>
        </authorList>
    </citation>
    <scope>NUCLEOTIDE SEQUENCE</scope>
    <source>
        <strain evidence="4">NIES-3785</strain>
        <strain evidence="3">NIES-3786</strain>
    </source>
</reference>
<evidence type="ECO:0000256" key="1">
    <source>
        <dbReference type="SAM" id="MobiDB-lite"/>
    </source>
</evidence>
<sequence length="1697" mass="175075">MPPVPSANYEPAEAWPISSARARHLLHEYQQHRQAAFQALRPITTQLLLLRDQPEGLHLQLVSLKQLLQELPPEGVEGCWDYVAFPLMVLLDAVVPSRKTVRAAHGAAGSTDGGGDGVDANGCYRAGELSAAACRSDRVVEALLGALLVLLVCCSAPNSLGENGAHRKRGEGVLAVDGIRTDRLVAMLQHLAPLLQLGPEEASEEVHVAVQRCLCAALEPLAVKPAVSAEGAGAAVASTGASPTVAVVGGGAALCSDQLAPLAGYLLHCCLEVAEREILAGHKGSKILCTAVLSTLGALLGALPDLDIQAFFLPGVVSGLSKHLYAAGSATARSGPSAPPGAAAVVQALVCLRTALVNVLSDEAIAVIIGPKVIGCNATAPTSTSLQPQAYPMEVHTADDAISALRKLSLSSASTAADKTAATVGAGCGTETAFSNSSSANMTSGTANPDHRRRFRVDRTREWLEQTSDRVNSLLGRTLPPLCSHPRPAIRAELGGTVAALLDRCSRALLQSQPLLLRLLFTLAQDEWRQVSVPCQMWVARQAPLASAPATAPAAVALAGAGPALAHPSHPAPESTGVDGLSGTGDTIGAGAGGGHSDGVGSRHESLKALEDEFERFMQGLMSENVLLEQPALELDAPDLDDGSDEAAGSHVKSALTPPPARGGKDVAPMGLVPFAATVTSGHAPSLPTPAVLPGLQGLIAEIATSVHLLNAVRSGEAEVVVRARCLTTALLVAGPGRVADWLLLRPAALEDLLRGLFHCFAFDRNAATLVLHLRGEAGSYAPSLATTALAPGAAGARVSEAVAAVAATGAKDAAAAALAGAASASAELPRMPLCLLYLASQRSYLSLATVVRSLGRLARGADSEAATAAACKGAGSSVLRKLMDELGTALRRAVAHGAAGAVEGAPRRHRVSAWESSEGDEDAHFESEATVAVALGNGRRTRAESWQCEAAAVAVVAAEMVIGASNAWVAPLVAPQTPEAGMVAEPPFQPFPAADPTFEGTVLSLLQDLMRPAITKLPTHNSDIAFVRHAAAAAASANASISYDEVVHPNLATQRKALTAQTLGENVMLLRAVLETVGTVARAVGPRFASQGRLLRTVLMPLLELLGDPSPPVAAAADTALQSICVHCGYGGSLTSLLGANADYVVDSLCARLRDLQHHPRAPHLLAALLQRAGVAPQLLPLMAEPLQRTLQGLSPLARHWAPHYAHSYLAVLRELAVGAAAEATAAAEASRHEVVELNRMAAEAREREMAAEPSREAAAGLTSDSTAAAESGLGHEDVQRFFMKHHGASGGAAAEGETRMQRQLLIMTTEQLEDSELRFRRLRAAAVVAGSAADAATPLLMYSDLRAAMTASEVLRGGLSALAAATPAVEAEAAVLEEYGGAAARMRPVRPEMPKVLPAVATAWGPLMATLRDTRTPVVERGVAAVAELVTIAGGAFLARRFQQEAWPVLQRLLTHGSAHTPGLLSLGTDAVRNAPRRRLEIGSSTSGNGITVSGGEDTALAPAAMTRVRVATFRCLEAVCRCPGAGAVVRSLTWRIAQAALPFLGASHPPPLHEAAQATLLAVAALDPDGVWLMLYDASSNMPSSLTAAATGRQHVAEPSLSGVGPRDLGTSGPLVLPGPSFPTLRALLPPLPSGSASRLAVGASPIQQPQQWPVTTTMATDCGPRAQSLLAAVALLEAPWHGTKIPAVDIALG</sequence>
<dbReference type="GO" id="GO:0005737">
    <property type="term" value="C:cytoplasm"/>
    <property type="evidence" value="ECO:0007669"/>
    <property type="project" value="TreeGrafter"/>
</dbReference>
<dbReference type="SUPFAM" id="SSF48371">
    <property type="entry name" value="ARM repeat"/>
    <property type="match status" value="1"/>
</dbReference>
<dbReference type="Gene3D" id="1.25.10.10">
    <property type="entry name" value="Leucine-rich Repeat Variant"/>
    <property type="match status" value="1"/>
</dbReference>
<dbReference type="InterPro" id="IPR016024">
    <property type="entry name" value="ARM-type_fold"/>
</dbReference>
<dbReference type="Pfam" id="PF24173">
    <property type="entry name" value="TPR_TTI1_N"/>
    <property type="match status" value="1"/>
</dbReference>
<gene>
    <name evidence="3" type="ORF">Vretifemale_18782</name>
    <name evidence="4" type="ORF">Vretimale_9559</name>
</gene>
<dbReference type="EMBL" id="BNCQ01000017">
    <property type="protein sequence ID" value="GIM05078.1"/>
    <property type="molecule type" value="Genomic_DNA"/>
</dbReference>
<comment type="caution">
    <text evidence="3">The sequence shown here is derived from an EMBL/GenBank/DDBJ whole genome shotgun (WGS) entry which is preliminary data.</text>
</comment>
<name>A0A8J4CXS0_9CHLO</name>